<organism evidence="2">
    <name type="scientific">Sesamum latifolium</name>
    <dbReference type="NCBI Taxonomy" id="2727402"/>
    <lineage>
        <taxon>Eukaryota</taxon>
        <taxon>Viridiplantae</taxon>
        <taxon>Streptophyta</taxon>
        <taxon>Embryophyta</taxon>
        <taxon>Tracheophyta</taxon>
        <taxon>Spermatophyta</taxon>
        <taxon>Magnoliopsida</taxon>
        <taxon>eudicotyledons</taxon>
        <taxon>Gunneridae</taxon>
        <taxon>Pentapetalae</taxon>
        <taxon>asterids</taxon>
        <taxon>lamiids</taxon>
        <taxon>Lamiales</taxon>
        <taxon>Pedaliaceae</taxon>
        <taxon>Sesamum</taxon>
    </lineage>
</organism>
<dbReference type="Pfam" id="PF00078">
    <property type="entry name" value="RVT_1"/>
    <property type="match status" value="1"/>
</dbReference>
<reference evidence="2" key="1">
    <citation type="submission" date="2020-06" db="EMBL/GenBank/DDBJ databases">
        <authorList>
            <person name="Li T."/>
            <person name="Hu X."/>
            <person name="Zhang T."/>
            <person name="Song X."/>
            <person name="Zhang H."/>
            <person name="Dai N."/>
            <person name="Sheng W."/>
            <person name="Hou X."/>
            <person name="Wei L."/>
        </authorList>
    </citation>
    <scope>NUCLEOTIDE SEQUENCE</scope>
    <source>
        <strain evidence="2">KEN1</strain>
        <tissue evidence="2">Leaf</tissue>
    </source>
</reference>
<dbReference type="PANTHER" id="PTHR33116">
    <property type="entry name" value="REVERSE TRANSCRIPTASE ZINC-BINDING DOMAIN-CONTAINING PROTEIN-RELATED-RELATED"/>
    <property type="match status" value="1"/>
</dbReference>
<feature type="domain" description="Reverse transcriptase" evidence="1">
    <location>
        <begin position="1"/>
        <end position="81"/>
    </location>
</feature>
<dbReference type="PROSITE" id="PS50878">
    <property type="entry name" value="RT_POL"/>
    <property type="match status" value="1"/>
</dbReference>
<dbReference type="AlphaFoldDB" id="A0AAW2XN91"/>
<dbReference type="PANTHER" id="PTHR33116:SF76">
    <property type="entry name" value="DUF4283 DOMAIN-CONTAINING PROTEIN"/>
    <property type="match status" value="1"/>
</dbReference>
<gene>
    <name evidence="2" type="ORF">Slati_0890700</name>
</gene>
<accession>A0AAW2XN91</accession>
<protein>
    <recommendedName>
        <fullName evidence="1">Reverse transcriptase domain-containing protein</fullName>
    </recommendedName>
</protein>
<evidence type="ECO:0000313" key="2">
    <source>
        <dbReference type="EMBL" id="KAL0455515.1"/>
    </source>
</evidence>
<name>A0AAW2XN91_9LAMI</name>
<proteinExistence type="predicted"/>
<dbReference type="EMBL" id="JACGWN010000003">
    <property type="protein sequence ID" value="KAL0455515.1"/>
    <property type="molecule type" value="Genomic_DNA"/>
</dbReference>
<reference evidence="2" key="2">
    <citation type="journal article" date="2024" name="Plant">
        <title>Genomic evolution and insights into agronomic trait innovations of Sesamum species.</title>
        <authorList>
            <person name="Miao H."/>
            <person name="Wang L."/>
            <person name="Qu L."/>
            <person name="Liu H."/>
            <person name="Sun Y."/>
            <person name="Le M."/>
            <person name="Wang Q."/>
            <person name="Wei S."/>
            <person name="Zheng Y."/>
            <person name="Lin W."/>
            <person name="Duan Y."/>
            <person name="Cao H."/>
            <person name="Xiong S."/>
            <person name="Wang X."/>
            <person name="Wei L."/>
            <person name="Li C."/>
            <person name="Ma Q."/>
            <person name="Ju M."/>
            <person name="Zhao R."/>
            <person name="Li G."/>
            <person name="Mu C."/>
            <person name="Tian Q."/>
            <person name="Mei H."/>
            <person name="Zhang T."/>
            <person name="Gao T."/>
            <person name="Zhang H."/>
        </authorList>
    </citation>
    <scope>NUCLEOTIDE SEQUENCE</scope>
    <source>
        <strain evidence="2">KEN1</strain>
    </source>
</reference>
<evidence type="ECO:0000259" key="1">
    <source>
        <dbReference type="PROSITE" id="PS50878"/>
    </source>
</evidence>
<comment type="caution">
    <text evidence="2">The sequence shown here is derived from an EMBL/GenBank/DDBJ whole genome shotgun (WGS) entry which is preliminary data.</text>
</comment>
<dbReference type="InterPro" id="IPR000477">
    <property type="entry name" value="RT_dom"/>
</dbReference>
<sequence>MGLLSLCFADDVLLFCKATPQSVQVFKDTLNEFVEVSGLKINPIKSQVILSGAMGQERQRILDLLRFHEGSLPVKYLGVPLISSKLSIADCKPLLEKVDARLAGWRHFQLSFARHAQLIKSVLSMFHTYWASVFILPKGVIKAIEAKMRAFLWQGSTGRGCSKVAWDQVCKPKRTGRTWHTKFAGIQSGPYA</sequence>